<dbReference type="EMBL" id="JAAMPT010000189">
    <property type="protein sequence ID" value="NMH23948.1"/>
    <property type="molecule type" value="Genomic_DNA"/>
</dbReference>
<evidence type="ECO:0008006" key="4">
    <source>
        <dbReference type="Google" id="ProtNLM"/>
    </source>
</evidence>
<organism evidence="2 3">
    <name type="scientific">Flavobacterium solisilvae</name>
    <dbReference type="NCBI Taxonomy" id="1852019"/>
    <lineage>
        <taxon>Bacteria</taxon>
        <taxon>Pseudomonadati</taxon>
        <taxon>Bacteroidota</taxon>
        <taxon>Flavobacteriia</taxon>
        <taxon>Flavobacteriales</taxon>
        <taxon>Flavobacteriaceae</taxon>
        <taxon>Flavobacterium</taxon>
    </lineage>
</organism>
<feature type="transmembrane region" description="Helical" evidence="1">
    <location>
        <begin position="66"/>
        <end position="86"/>
    </location>
</feature>
<reference evidence="2 3" key="1">
    <citation type="submission" date="2020-02" db="EMBL/GenBank/DDBJ databases">
        <title>Flavobacterium sp. genome.</title>
        <authorList>
            <person name="Jung H.S."/>
            <person name="Baek J.H."/>
            <person name="Jeon C.O."/>
        </authorList>
    </citation>
    <scope>NUCLEOTIDE SEQUENCE [LARGE SCALE GENOMIC DNA]</scope>
    <source>
        <strain evidence="2 3">SE-s27</strain>
    </source>
</reference>
<sequence>MMKKIILKSEQLLTIKNQFIMSYKKYYLLFILVLVYFLIVIFANYIDFLPDLLNIQKFNPKEYFGLILSSISSIFGVLMAVIILTIEFSKEKLDKNKYIGSLDNQLIINSIHFSISLISLSFFAYVSIDEFDDSKGITIGYYIGLLFLIYIYSIFPVIKKIVGKSSQIKKNIELANLITIESFNSVSKYRYKDESQSFENSDTLKILKKEIDKYILNNDISSYEKINDDILKSVLKLIAKGDDKEKCDIIFDGLTWLWRENSKTAIRANDSQYFDFIWYSIRDIYKHFAENGSNLLNLQEISLFVSLDLKNLYIKLGNTISLTTALDCIEISFNNNIYKNCPSQEDLKELIRSYEKGDFEDTPFYSSMQWSGIKEILSYITTICEIAIKLSDKDLFEECNRRLITICTHINFHFDTLGNYQKGFLTWNSLTTSFYLSESALKQDLYETTLDCFDVPNYFISRLIENQTTDERDIRVILTTLGNHLINALKEKKLYTNYEFGTLKDFCLIGIHSIKNYNKNSLDKKTIDYFYKYLKYLKIYIEDNKIEEFSKEYNDIKRAVSHFINVFKSFDEFNTNEKPLKKWIKLQNNFKEISNEKEFGFIKWRI</sequence>
<comment type="caution">
    <text evidence="2">The sequence shown here is derived from an EMBL/GenBank/DDBJ whole genome shotgun (WGS) entry which is preliminary data.</text>
</comment>
<accession>A0ABX1QSB0</accession>
<evidence type="ECO:0000313" key="3">
    <source>
        <dbReference type="Proteomes" id="UP000767947"/>
    </source>
</evidence>
<proteinExistence type="predicted"/>
<keyword evidence="3" id="KW-1185">Reference proteome</keyword>
<gene>
    <name evidence="2" type="ORF">G6042_01550</name>
</gene>
<name>A0ABX1QSB0_9FLAO</name>
<keyword evidence="1" id="KW-0812">Transmembrane</keyword>
<keyword evidence="1" id="KW-1133">Transmembrane helix</keyword>
<protein>
    <recommendedName>
        <fullName evidence="4">DUF2254 domain-containing protein</fullName>
    </recommendedName>
</protein>
<keyword evidence="1" id="KW-0472">Membrane</keyword>
<dbReference type="Proteomes" id="UP000767947">
    <property type="component" value="Unassembled WGS sequence"/>
</dbReference>
<evidence type="ECO:0000313" key="2">
    <source>
        <dbReference type="EMBL" id="NMH23948.1"/>
    </source>
</evidence>
<evidence type="ECO:0000256" key="1">
    <source>
        <dbReference type="SAM" id="Phobius"/>
    </source>
</evidence>
<feature type="transmembrane region" description="Helical" evidence="1">
    <location>
        <begin position="106"/>
        <end position="127"/>
    </location>
</feature>
<feature type="transmembrane region" description="Helical" evidence="1">
    <location>
        <begin position="26"/>
        <end position="46"/>
    </location>
</feature>
<feature type="transmembrane region" description="Helical" evidence="1">
    <location>
        <begin position="139"/>
        <end position="158"/>
    </location>
</feature>